<evidence type="ECO:0000256" key="1">
    <source>
        <dbReference type="SAM" id="MobiDB-lite"/>
    </source>
</evidence>
<feature type="compositionally biased region" description="Basic and acidic residues" evidence="1">
    <location>
        <begin position="190"/>
        <end position="200"/>
    </location>
</feature>
<dbReference type="AlphaFoldDB" id="A0A0J1GG53"/>
<organism evidence="3 4">
    <name type="scientific">Photobacterium aphoticum</name>
    <dbReference type="NCBI Taxonomy" id="754436"/>
    <lineage>
        <taxon>Bacteria</taxon>
        <taxon>Pseudomonadati</taxon>
        <taxon>Pseudomonadota</taxon>
        <taxon>Gammaproteobacteria</taxon>
        <taxon>Vibrionales</taxon>
        <taxon>Vibrionaceae</taxon>
        <taxon>Photobacterium</taxon>
    </lineage>
</organism>
<evidence type="ECO:0000313" key="4">
    <source>
        <dbReference type="Proteomes" id="UP000036426"/>
    </source>
</evidence>
<proteinExistence type="predicted"/>
<sequence length="200" mass="22872">MAFSTSKAIAQSSEHTPPSSYMLREMHEVPVPDSVSLWPQTVGWQVLGVIVVLWLAYMLYRRVWVWWQNRYRTEALAALDTLGNMQNMTPSERSQALFRMLKTVLVYLDSRHASLFSVPFLQQLDRYTPHSQGGFNTALGQRWMQSLVNPTITLDASEGKALLATSRVWIKAHEPRLGQRDDATNMPEVQDPKPSAKERQ</sequence>
<dbReference type="PATRIC" id="fig|754436.4.peg.4739"/>
<name>A0A0J1GG53_9GAMM</name>
<keyword evidence="2" id="KW-1133">Transmembrane helix</keyword>
<keyword evidence="4" id="KW-1185">Reference proteome</keyword>
<dbReference type="EMBL" id="LDOV01000053">
    <property type="protein sequence ID" value="KLU98493.1"/>
    <property type="molecule type" value="Genomic_DNA"/>
</dbReference>
<dbReference type="Proteomes" id="UP000036426">
    <property type="component" value="Unassembled WGS sequence"/>
</dbReference>
<keyword evidence="2" id="KW-0472">Membrane</keyword>
<evidence type="ECO:0000313" key="3">
    <source>
        <dbReference type="EMBL" id="KLU98493.1"/>
    </source>
</evidence>
<accession>A0A0J1GG53</accession>
<evidence type="ECO:0000256" key="2">
    <source>
        <dbReference type="SAM" id="Phobius"/>
    </source>
</evidence>
<comment type="caution">
    <text evidence="3">The sequence shown here is derived from an EMBL/GenBank/DDBJ whole genome shotgun (WGS) entry which is preliminary data.</text>
</comment>
<reference evidence="3 4" key="1">
    <citation type="submission" date="2015-05" db="EMBL/GenBank/DDBJ databases">
        <title>Photobacterium galathea sp. nov.</title>
        <authorList>
            <person name="Machado H."/>
            <person name="Gram L."/>
        </authorList>
    </citation>
    <scope>NUCLEOTIDE SEQUENCE [LARGE SCALE GENOMIC DNA]</scope>
    <source>
        <strain evidence="3 4">DSM 25995</strain>
    </source>
</reference>
<dbReference type="InterPro" id="IPR025489">
    <property type="entry name" value="DUF4381"/>
</dbReference>
<keyword evidence="2" id="KW-0812">Transmembrane</keyword>
<gene>
    <name evidence="3" type="ORF">ABT58_22570</name>
</gene>
<evidence type="ECO:0008006" key="5">
    <source>
        <dbReference type="Google" id="ProtNLM"/>
    </source>
</evidence>
<protein>
    <recommendedName>
        <fullName evidence="5">DUF4381 domain-containing protein</fullName>
    </recommendedName>
</protein>
<feature type="transmembrane region" description="Helical" evidence="2">
    <location>
        <begin position="42"/>
        <end position="60"/>
    </location>
</feature>
<feature type="region of interest" description="Disordered" evidence="1">
    <location>
        <begin position="175"/>
        <end position="200"/>
    </location>
</feature>
<dbReference type="Pfam" id="PF14316">
    <property type="entry name" value="DUF4381"/>
    <property type="match status" value="1"/>
</dbReference>